<name>A0A4Z1JVR0_9HELO</name>
<organism evidence="1 2">
    <name type="scientific">Botrytis elliptica</name>
    <dbReference type="NCBI Taxonomy" id="278938"/>
    <lineage>
        <taxon>Eukaryota</taxon>
        <taxon>Fungi</taxon>
        <taxon>Dikarya</taxon>
        <taxon>Ascomycota</taxon>
        <taxon>Pezizomycotina</taxon>
        <taxon>Leotiomycetes</taxon>
        <taxon>Helotiales</taxon>
        <taxon>Sclerotiniaceae</taxon>
        <taxon>Botrytis</taxon>
    </lineage>
</organism>
<dbReference type="OrthoDB" id="1896086at2759"/>
<proteinExistence type="predicted"/>
<sequence length="163" mass="18136">MSIVDNISAFVEGSLVAGATIFWDTALTASGCSGRKYAEELRKRFIWTPRGIRDSFSPSVDDIEISKRDHPNRVQEHINVCNAAQFAGVQYFGQYWRTAPLPGATAYIDANWEFTTGPGGDFIFKFLQDLTDALIAIEPEFARGEIELGEELYAFCEAAVTHM</sequence>
<dbReference type="Proteomes" id="UP000297229">
    <property type="component" value="Unassembled WGS sequence"/>
</dbReference>
<accession>A0A4Z1JVR0</accession>
<dbReference type="AlphaFoldDB" id="A0A4Z1JVR0"/>
<protein>
    <submittedName>
        <fullName evidence="1">Uncharacterized protein</fullName>
    </submittedName>
</protein>
<evidence type="ECO:0000313" key="1">
    <source>
        <dbReference type="EMBL" id="TGO72987.1"/>
    </source>
</evidence>
<keyword evidence="2" id="KW-1185">Reference proteome</keyword>
<comment type="caution">
    <text evidence="1">The sequence shown here is derived from an EMBL/GenBank/DDBJ whole genome shotgun (WGS) entry which is preliminary data.</text>
</comment>
<dbReference type="EMBL" id="PQXM01000399">
    <property type="protein sequence ID" value="TGO72987.1"/>
    <property type="molecule type" value="Genomic_DNA"/>
</dbReference>
<reference evidence="1 2" key="1">
    <citation type="submission" date="2017-12" db="EMBL/GenBank/DDBJ databases">
        <title>Comparative genomics of Botrytis spp.</title>
        <authorList>
            <person name="Valero-Jimenez C.A."/>
            <person name="Tapia P."/>
            <person name="Veloso J."/>
            <person name="Silva-Moreno E."/>
            <person name="Staats M."/>
            <person name="Valdes J.H."/>
            <person name="Van Kan J.A.L."/>
        </authorList>
    </citation>
    <scope>NUCLEOTIDE SEQUENCE [LARGE SCALE GENOMIC DNA]</scope>
    <source>
        <strain evidence="1 2">Be9601</strain>
    </source>
</reference>
<evidence type="ECO:0000313" key="2">
    <source>
        <dbReference type="Proteomes" id="UP000297229"/>
    </source>
</evidence>
<gene>
    <name evidence="1" type="ORF">BELL_0401g00060</name>
</gene>